<feature type="region of interest" description="Disordered" evidence="1">
    <location>
        <begin position="21"/>
        <end position="41"/>
    </location>
</feature>
<gene>
    <name evidence="2" type="ORF">MYAER_2105</name>
</gene>
<dbReference type="Proteomes" id="UP000034103">
    <property type="component" value="Chromosome"/>
</dbReference>
<reference evidence="2 3" key="1">
    <citation type="journal article" date="2015" name="Genome Announc.">
        <title>Complete Genome Sequence of Microcystis aeruginosa NIES-2549, a Bloom-Forming Cyanobacterium from Lake Kasumigaura, Japan.</title>
        <authorList>
            <person name="Yamaguchi H."/>
            <person name="Suzuki S."/>
            <person name="Tanabe Y."/>
            <person name="Osana Y."/>
            <person name="Shimura Y."/>
            <person name="Ishida K."/>
            <person name="Kawachi M."/>
        </authorList>
    </citation>
    <scope>NUCLEOTIDE SEQUENCE [LARGE SCALE GENOMIC DNA]</scope>
    <source>
        <strain evidence="2 3">NIES-2549</strain>
    </source>
</reference>
<dbReference type="HOGENOM" id="CLU_3272750_0_0_3"/>
<organism evidence="2 3">
    <name type="scientific">Microcystis aeruginosa NIES-2549</name>
    <dbReference type="NCBI Taxonomy" id="1641812"/>
    <lineage>
        <taxon>Bacteria</taxon>
        <taxon>Bacillati</taxon>
        <taxon>Cyanobacteriota</taxon>
        <taxon>Cyanophyceae</taxon>
        <taxon>Oscillatoriophycideae</taxon>
        <taxon>Chroococcales</taxon>
        <taxon>Microcystaceae</taxon>
        <taxon>Microcystis</taxon>
    </lineage>
</organism>
<evidence type="ECO:0000313" key="3">
    <source>
        <dbReference type="Proteomes" id="UP000034103"/>
    </source>
</evidence>
<accession>A0A0F6RLK1</accession>
<dbReference type="EMBL" id="CP011304">
    <property type="protein sequence ID" value="AKE64453.1"/>
    <property type="molecule type" value="Genomic_DNA"/>
</dbReference>
<dbReference type="PATRIC" id="fig|1641812.3.peg.2177"/>
<name>A0A0F6RLK1_MICAE</name>
<evidence type="ECO:0000256" key="1">
    <source>
        <dbReference type="SAM" id="MobiDB-lite"/>
    </source>
</evidence>
<protein>
    <submittedName>
        <fullName evidence="2">Uncharacterized protein</fullName>
    </submittedName>
</protein>
<dbReference type="AlphaFoldDB" id="A0A0F6RLK1"/>
<evidence type="ECO:0000313" key="2">
    <source>
        <dbReference type="EMBL" id="AKE64453.1"/>
    </source>
</evidence>
<feature type="compositionally biased region" description="Polar residues" evidence="1">
    <location>
        <begin position="21"/>
        <end position="31"/>
    </location>
</feature>
<proteinExistence type="predicted"/>
<sequence length="41" mass="4806">MLTVYRIQKLVGVQVLKISPKKTQNSNQQRQDFNRDGVINF</sequence>